<name>A0A9Q9UAA3_FUSFU</name>
<dbReference type="AlphaFoldDB" id="A0A9Q9UAA3"/>
<gene>
    <name evidence="1" type="ORF">C2S_1189</name>
</gene>
<accession>A0A9Q9UAA3</accession>
<dbReference type="EMBL" id="CABFJX010000223">
    <property type="protein sequence ID" value="VTT68242.1"/>
    <property type="molecule type" value="Genomic_DNA"/>
</dbReference>
<dbReference type="Proteomes" id="UP000760494">
    <property type="component" value="Unassembled WGS sequence"/>
</dbReference>
<evidence type="ECO:0000313" key="1">
    <source>
        <dbReference type="EMBL" id="VTT68242.1"/>
    </source>
</evidence>
<organism evidence="1 2">
    <name type="scientific">Fusarium fujikuroi</name>
    <name type="common">Bakanae and foot rot disease fungus</name>
    <name type="synonym">Gibberella fujikuroi</name>
    <dbReference type="NCBI Taxonomy" id="5127"/>
    <lineage>
        <taxon>Eukaryota</taxon>
        <taxon>Fungi</taxon>
        <taxon>Dikarya</taxon>
        <taxon>Ascomycota</taxon>
        <taxon>Pezizomycotina</taxon>
        <taxon>Sordariomycetes</taxon>
        <taxon>Hypocreomycetidae</taxon>
        <taxon>Hypocreales</taxon>
        <taxon>Nectriaceae</taxon>
        <taxon>Fusarium</taxon>
        <taxon>Fusarium fujikuroi species complex</taxon>
    </lineage>
</organism>
<reference evidence="1" key="1">
    <citation type="submission" date="2019-05" db="EMBL/GenBank/DDBJ databases">
        <authorList>
            <person name="Piombo E."/>
        </authorList>
    </citation>
    <scope>NUCLEOTIDE SEQUENCE</scope>
    <source>
        <strain evidence="1">C2S</strain>
    </source>
</reference>
<evidence type="ECO:0000313" key="2">
    <source>
        <dbReference type="Proteomes" id="UP000760494"/>
    </source>
</evidence>
<comment type="caution">
    <text evidence="1">The sequence shown here is derived from an EMBL/GenBank/DDBJ whole genome shotgun (WGS) entry which is preliminary data.</text>
</comment>
<proteinExistence type="predicted"/>
<sequence length="174" mass="19339">MPENQEPQTWGSQITYVPVRLVKDVNTFKAALRDHYGEGVTHPIKSSHGEEAHYEVTAPQASTGPANLVKTLQDEGVLKEEGENNLYDLAFKKHYRTMATYGTQMHDIPIRLIGDETAFERAVEAIYPNGVTFTYHRAGTTTSPWPVCNVQANASTGPADLVKHLQDAEVIMKE</sequence>
<protein>
    <submittedName>
        <fullName evidence="1">Uncharacterized protein</fullName>
    </submittedName>
</protein>